<dbReference type="Proteomes" id="UP000002489">
    <property type="component" value="Unassembled WGS sequence"/>
</dbReference>
<name>A0A0D2Y3K8_FUSOF</name>
<organism evidence="2 3">
    <name type="scientific">Fusarium oxysporum (strain Fo5176)</name>
    <name type="common">Fusarium vascular wilt</name>
    <dbReference type="NCBI Taxonomy" id="660025"/>
    <lineage>
        <taxon>Eukaryota</taxon>
        <taxon>Fungi</taxon>
        <taxon>Dikarya</taxon>
        <taxon>Ascomycota</taxon>
        <taxon>Pezizomycotina</taxon>
        <taxon>Sordariomycetes</taxon>
        <taxon>Hypocreomycetidae</taxon>
        <taxon>Hypocreales</taxon>
        <taxon>Nectriaceae</taxon>
        <taxon>Fusarium</taxon>
        <taxon>Fusarium oxysporum species complex</taxon>
    </lineage>
</organism>
<dbReference type="EnsemblFungi" id="FOXG_10859T0">
    <property type="protein sequence ID" value="FOXG_10859P0"/>
    <property type="gene ID" value="FOXG_10859"/>
</dbReference>
<accession>A0A0D2Y3K8</accession>
<sequence length="110" mass="11290">MSMRVCVFIPININTVDTENGGITGSRIGQSDKGSSSSGTSSGNEGDEMCQDINTTGGVSSRVARAIESGVAKSDEEGTGTEGCCAHQDGQGRDGPTSGQQSWDKHACFV</sequence>
<reference evidence="3" key="1">
    <citation type="journal article" date="2012" name="Mol. Plant Microbe Interact.">
        <title>A highly conserved effector in Fusarium oxysporum is required for full virulence on Arabidopsis.</title>
        <authorList>
            <person name="Thatcher L.F."/>
            <person name="Gardiner D.M."/>
            <person name="Kazan K."/>
            <person name="Manners J."/>
        </authorList>
    </citation>
    <scope>NUCLEOTIDE SEQUENCE [LARGE SCALE GENOMIC DNA]</scope>
    <source>
        <strain evidence="3">Fo5176</strain>
    </source>
</reference>
<dbReference type="AlphaFoldDB" id="A0A0D2Y3K8"/>
<evidence type="ECO:0000256" key="1">
    <source>
        <dbReference type="SAM" id="MobiDB-lite"/>
    </source>
</evidence>
<reference evidence="2" key="2">
    <citation type="submission" date="2025-08" db="UniProtKB">
        <authorList>
            <consortium name="EnsemblFungi"/>
        </authorList>
    </citation>
    <scope>IDENTIFICATION</scope>
    <source>
        <strain evidence="2">4287 / CBS 123668 / FGSC 9935 / NRRL 34936</strain>
    </source>
</reference>
<evidence type="ECO:0000313" key="3">
    <source>
        <dbReference type="Proteomes" id="UP000002489"/>
    </source>
</evidence>
<protein>
    <submittedName>
        <fullName evidence="2">Uncharacterized protein</fullName>
    </submittedName>
</protein>
<feature type="region of interest" description="Disordered" evidence="1">
    <location>
        <begin position="16"/>
        <end position="110"/>
    </location>
</feature>
<feature type="compositionally biased region" description="Low complexity" evidence="1">
    <location>
        <begin position="26"/>
        <end position="44"/>
    </location>
</feature>
<proteinExistence type="predicted"/>
<evidence type="ECO:0000313" key="2">
    <source>
        <dbReference type="EnsemblFungi" id="FOXG_10859P0"/>
    </source>
</evidence>